<accession>A0A3P8WPX2</accession>
<dbReference type="Ensembl" id="ENSCSET00000027104.1">
    <property type="protein sequence ID" value="ENSCSEP00000026750.1"/>
    <property type="gene ID" value="ENSCSEG00000017069.1"/>
</dbReference>
<dbReference type="AlphaFoldDB" id="A0A3P8WPX2"/>
<keyword evidence="5 11" id="KW-0238">DNA-binding</keyword>
<reference evidence="14" key="2">
    <citation type="submission" date="2025-08" db="UniProtKB">
        <authorList>
            <consortium name="Ensembl"/>
        </authorList>
    </citation>
    <scope>IDENTIFICATION</scope>
</reference>
<feature type="compositionally biased region" description="Polar residues" evidence="12">
    <location>
        <begin position="414"/>
        <end position="429"/>
    </location>
</feature>
<name>A0A3P8WPX2_CYNSE</name>
<dbReference type="InterPro" id="IPR036390">
    <property type="entry name" value="WH_DNA-bd_sf"/>
</dbReference>
<dbReference type="GO" id="GO:0001946">
    <property type="term" value="P:lymphangiogenesis"/>
    <property type="evidence" value="ECO:0007669"/>
    <property type="project" value="Ensembl"/>
</dbReference>
<comment type="similarity">
    <text evidence="2 11">Belongs to the E2F/DP family.</text>
</comment>
<evidence type="ECO:0000256" key="2">
    <source>
        <dbReference type="ARBA" id="ARBA00010940"/>
    </source>
</evidence>
<evidence type="ECO:0000256" key="9">
    <source>
        <dbReference type="ARBA" id="ARBA00023306"/>
    </source>
</evidence>
<dbReference type="InterPro" id="IPR036388">
    <property type="entry name" value="WH-like_DNA-bd_sf"/>
</dbReference>
<evidence type="ECO:0000259" key="13">
    <source>
        <dbReference type="SMART" id="SM01372"/>
    </source>
</evidence>
<dbReference type="Proteomes" id="UP000265120">
    <property type="component" value="Chromosome 8"/>
</dbReference>
<evidence type="ECO:0000256" key="10">
    <source>
        <dbReference type="ARBA" id="ARBA00039675"/>
    </source>
</evidence>
<dbReference type="GO" id="GO:0008045">
    <property type="term" value="P:motor neuron axon guidance"/>
    <property type="evidence" value="ECO:0007669"/>
    <property type="project" value="Ensembl"/>
</dbReference>
<dbReference type="InParanoid" id="A0A3P8WPX2"/>
<feature type="region of interest" description="Disordered" evidence="12">
    <location>
        <begin position="105"/>
        <end position="137"/>
    </location>
</feature>
<keyword evidence="4 11" id="KW-0805">Transcription regulation</keyword>
<evidence type="ECO:0000256" key="3">
    <source>
        <dbReference type="ARBA" id="ARBA00022491"/>
    </source>
</evidence>
<evidence type="ECO:0000256" key="5">
    <source>
        <dbReference type="ARBA" id="ARBA00023125"/>
    </source>
</evidence>
<proteinExistence type="inferred from homology"/>
<evidence type="ECO:0000256" key="7">
    <source>
        <dbReference type="ARBA" id="ARBA00023163"/>
    </source>
</evidence>
<reference evidence="14" key="3">
    <citation type="submission" date="2025-09" db="UniProtKB">
        <authorList>
            <consortium name="Ensembl"/>
        </authorList>
    </citation>
    <scope>IDENTIFICATION</scope>
</reference>
<evidence type="ECO:0000256" key="8">
    <source>
        <dbReference type="ARBA" id="ARBA00023242"/>
    </source>
</evidence>
<keyword evidence="6" id="KW-0010">Activator</keyword>
<dbReference type="GeneTree" id="ENSGT00940000157713"/>
<evidence type="ECO:0000256" key="11">
    <source>
        <dbReference type="RuleBase" id="RU003796"/>
    </source>
</evidence>
<evidence type="ECO:0000256" key="4">
    <source>
        <dbReference type="ARBA" id="ARBA00023015"/>
    </source>
</evidence>
<keyword evidence="9" id="KW-0131">Cell cycle</keyword>
<keyword evidence="8 11" id="KW-0539">Nucleus</keyword>
<dbReference type="GO" id="GO:0090575">
    <property type="term" value="C:RNA polymerase II transcription regulator complex"/>
    <property type="evidence" value="ECO:0007669"/>
    <property type="project" value="TreeGrafter"/>
</dbReference>
<evidence type="ECO:0000256" key="1">
    <source>
        <dbReference type="ARBA" id="ARBA00004123"/>
    </source>
</evidence>
<dbReference type="STRING" id="244447.ENSCSEP00000026750"/>
<dbReference type="GO" id="GO:0045892">
    <property type="term" value="P:negative regulation of DNA-templated transcription"/>
    <property type="evidence" value="ECO:0007669"/>
    <property type="project" value="Ensembl"/>
</dbReference>
<dbReference type="GO" id="GO:0045944">
    <property type="term" value="P:positive regulation of transcription by RNA polymerase II"/>
    <property type="evidence" value="ECO:0007669"/>
    <property type="project" value="Ensembl"/>
</dbReference>
<organism evidence="14 15">
    <name type="scientific">Cynoglossus semilaevis</name>
    <name type="common">Tongue sole</name>
    <dbReference type="NCBI Taxonomy" id="244447"/>
    <lineage>
        <taxon>Eukaryota</taxon>
        <taxon>Metazoa</taxon>
        <taxon>Chordata</taxon>
        <taxon>Craniata</taxon>
        <taxon>Vertebrata</taxon>
        <taxon>Euteleostomi</taxon>
        <taxon>Actinopterygii</taxon>
        <taxon>Neopterygii</taxon>
        <taxon>Teleostei</taxon>
        <taxon>Neoteleostei</taxon>
        <taxon>Acanthomorphata</taxon>
        <taxon>Carangaria</taxon>
        <taxon>Pleuronectiformes</taxon>
        <taxon>Pleuronectoidei</taxon>
        <taxon>Cynoglossidae</taxon>
        <taxon>Cynoglossinae</taxon>
        <taxon>Cynoglossus</taxon>
    </lineage>
</organism>
<evidence type="ECO:0000313" key="14">
    <source>
        <dbReference type="Ensembl" id="ENSCSEP00000026750.1"/>
    </source>
</evidence>
<dbReference type="GO" id="GO:0002040">
    <property type="term" value="P:sprouting angiogenesis"/>
    <property type="evidence" value="ECO:0007669"/>
    <property type="project" value="Ensembl"/>
</dbReference>
<dbReference type="SMART" id="SM01372">
    <property type="entry name" value="E2F_TDP"/>
    <property type="match status" value="1"/>
</dbReference>
<keyword evidence="3" id="KW-0678">Repressor</keyword>
<dbReference type="GO" id="GO:0000978">
    <property type="term" value="F:RNA polymerase II cis-regulatory region sequence-specific DNA binding"/>
    <property type="evidence" value="ECO:0007669"/>
    <property type="project" value="InterPro"/>
</dbReference>
<feature type="region of interest" description="Disordered" evidence="12">
    <location>
        <begin position="395"/>
        <end position="460"/>
    </location>
</feature>
<dbReference type="Pfam" id="PF02319">
    <property type="entry name" value="WHD_E2F_TDP"/>
    <property type="match status" value="1"/>
</dbReference>
<feature type="compositionally biased region" description="Low complexity" evidence="12">
    <location>
        <begin position="399"/>
        <end position="413"/>
    </location>
</feature>
<sequence length="460" mass="49938">LMEVECLALKDLTSPRKSLSENLCLDWRTPPLKSTESSVAPMLINRKGSTPVVDQVTPIKHSVLAEPWSPTANLKMLISAASPDIRDREMKKIEVAAEATKAGAVHDDDGGEADTGNGNNTKQEVKASRTTGGNRKDKSLRIMSQKFVMLFLVSRTLTVTLDAAAKILIDESQDSSSHSKYKTKVRRLYDIANVLTSLGLIKKVHVREEKGRKPAFRWLGPPMTDRTTGQKVKMTRHSSFNITPTSAAVLRQVYSAPSSPRRDTPAELHRRTTTNSAVCRLQFGTPLSVDPPSLQVHRPQYQSDLHPPSLLLFFCPGLNSLNFFLPSNHPPTSAVPTMALSYVLVPSAALSHYPLVTGGHRQQGPEAHAKLGFSLPTTASSGHCGAAPFTLVSSDYGWSPRPSQSSPDTPQTPKDTTASMSRSFFQTPGTLEGGVNTATPAGRKRGSAQRRLDVGHPPVD</sequence>
<dbReference type="PANTHER" id="PTHR12081:SF25">
    <property type="entry name" value="TRANSCRIPTION FACTOR E2F7"/>
    <property type="match status" value="1"/>
</dbReference>
<evidence type="ECO:0000256" key="12">
    <source>
        <dbReference type="SAM" id="MobiDB-lite"/>
    </source>
</evidence>
<dbReference type="SUPFAM" id="SSF46785">
    <property type="entry name" value="Winged helix' DNA-binding domain"/>
    <property type="match status" value="1"/>
</dbReference>
<dbReference type="PANTHER" id="PTHR12081">
    <property type="entry name" value="TRANSCRIPTION FACTOR E2F"/>
    <property type="match status" value="1"/>
</dbReference>
<protein>
    <recommendedName>
        <fullName evidence="10">Transcription factor E2F7</fullName>
    </recommendedName>
</protein>
<feature type="compositionally biased region" description="Polar residues" evidence="12">
    <location>
        <begin position="116"/>
        <end position="133"/>
    </location>
</feature>
<feature type="compositionally biased region" description="Basic and acidic residues" evidence="12">
    <location>
        <begin position="450"/>
        <end position="460"/>
    </location>
</feature>
<dbReference type="Gene3D" id="1.10.10.10">
    <property type="entry name" value="Winged helix-like DNA-binding domain superfamily/Winged helix DNA-binding domain"/>
    <property type="match status" value="1"/>
</dbReference>
<dbReference type="FunFam" id="1.10.10.10:FF:000100">
    <property type="entry name" value="E2F transcription factor 8"/>
    <property type="match status" value="1"/>
</dbReference>
<reference evidence="14 15" key="1">
    <citation type="journal article" date="2014" name="Nat. Genet.">
        <title>Whole-genome sequence of a flatfish provides insights into ZW sex chromosome evolution and adaptation to a benthic lifestyle.</title>
        <authorList>
            <person name="Chen S."/>
            <person name="Zhang G."/>
            <person name="Shao C."/>
            <person name="Huang Q."/>
            <person name="Liu G."/>
            <person name="Zhang P."/>
            <person name="Song W."/>
            <person name="An N."/>
            <person name="Chalopin D."/>
            <person name="Volff J.N."/>
            <person name="Hong Y."/>
            <person name="Li Q."/>
            <person name="Sha Z."/>
            <person name="Zhou H."/>
            <person name="Xie M."/>
            <person name="Yu Q."/>
            <person name="Liu Y."/>
            <person name="Xiang H."/>
            <person name="Wang N."/>
            <person name="Wu K."/>
            <person name="Yang C."/>
            <person name="Zhou Q."/>
            <person name="Liao X."/>
            <person name="Yang L."/>
            <person name="Hu Q."/>
            <person name="Zhang J."/>
            <person name="Meng L."/>
            <person name="Jin L."/>
            <person name="Tian Y."/>
            <person name="Lian J."/>
            <person name="Yang J."/>
            <person name="Miao G."/>
            <person name="Liu S."/>
            <person name="Liang Z."/>
            <person name="Yan F."/>
            <person name="Li Y."/>
            <person name="Sun B."/>
            <person name="Zhang H."/>
            <person name="Zhang J."/>
            <person name="Zhu Y."/>
            <person name="Du M."/>
            <person name="Zhao Y."/>
            <person name="Schartl M."/>
            <person name="Tang Q."/>
            <person name="Wang J."/>
        </authorList>
    </citation>
    <scope>NUCLEOTIDE SEQUENCE</scope>
</reference>
<comment type="subcellular location">
    <subcellularLocation>
        <location evidence="1 11">Nucleus</location>
    </subcellularLocation>
</comment>
<evidence type="ECO:0000313" key="15">
    <source>
        <dbReference type="Proteomes" id="UP000265120"/>
    </source>
</evidence>
<dbReference type="GO" id="GO:0000981">
    <property type="term" value="F:DNA-binding transcription factor activity, RNA polymerase II-specific"/>
    <property type="evidence" value="ECO:0007669"/>
    <property type="project" value="TreeGrafter"/>
</dbReference>
<dbReference type="InterPro" id="IPR003316">
    <property type="entry name" value="E2F_WHTH_DNA-bd_dom"/>
</dbReference>
<feature type="domain" description="E2F/DP family winged-helix DNA-binding" evidence="13">
    <location>
        <begin position="135"/>
        <end position="220"/>
    </location>
</feature>
<evidence type="ECO:0000256" key="6">
    <source>
        <dbReference type="ARBA" id="ARBA00023159"/>
    </source>
</evidence>
<keyword evidence="15" id="KW-1185">Reference proteome</keyword>
<keyword evidence="7 11" id="KW-0804">Transcription</keyword>
<dbReference type="InterPro" id="IPR015633">
    <property type="entry name" value="E2F"/>
</dbReference>